<keyword evidence="3" id="KW-1185">Reference proteome</keyword>
<accession>A0AAC9PTP8</accession>
<feature type="compositionally biased region" description="Basic residues" evidence="1">
    <location>
        <begin position="32"/>
        <end position="42"/>
    </location>
</feature>
<name>A0AAC9PTP8_9PSEU</name>
<protein>
    <submittedName>
        <fullName evidence="2">Uncharacterized protein</fullName>
    </submittedName>
</protein>
<evidence type="ECO:0000313" key="2">
    <source>
        <dbReference type="EMBL" id="APU16909.1"/>
    </source>
</evidence>
<feature type="compositionally biased region" description="Low complexity" evidence="1">
    <location>
        <begin position="13"/>
        <end position="24"/>
    </location>
</feature>
<dbReference type="AlphaFoldDB" id="A0AAC9PTP8"/>
<dbReference type="EMBL" id="CP016076">
    <property type="protein sequence ID" value="APU16909.1"/>
    <property type="molecule type" value="Genomic_DNA"/>
</dbReference>
<proteinExistence type="predicted"/>
<feature type="region of interest" description="Disordered" evidence="1">
    <location>
        <begin position="230"/>
        <end position="262"/>
    </location>
</feature>
<organism evidence="2 3">
    <name type="scientific">Actinoalloteichus fjordicus</name>
    <dbReference type="NCBI Taxonomy" id="1612552"/>
    <lineage>
        <taxon>Bacteria</taxon>
        <taxon>Bacillati</taxon>
        <taxon>Actinomycetota</taxon>
        <taxon>Actinomycetes</taxon>
        <taxon>Pseudonocardiales</taxon>
        <taxon>Pseudonocardiaceae</taxon>
        <taxon>Actinoalloteichus</taxon>
    </lineage>
</organism>
<feature type="region of interest" description="Disordered" evidence="1">
    <location>
        <begin position="1"/>
        <end position="78"/>
    </location>
</feature>
<sequence>MTNSGRIQPGQPPRTARTPPIATRQYTVPPGRSHRRPHRRHPVATAPPRARRSEENTPNPRREFRLRSASEKNPGRYRRTEVRVNDLSHHIDGFSDRSRQDGRVVGHRTVGAVGGGFPMGNRPGGTTSEGHHIGAGRRRHRGFASVPGTGLRPQTRCGSRRRDMVFARAEQNAAADSDSRCPSHRRVLLHPGIGELHRERGPACARRPAPAGRAAPMRTAAAGLLSAACRAGDPRRRRGTPARWATGHALRRRTPRPPQATR</sequence>
<dbReference type="KEGG" id="acad:UA74_24475"/>
<gene>
    <name evidence="2" type="ORF">UA74_24475</name>
</gene>
<dbReference type="Proteomes" id="UP000185511">
    <property type="component" value="Chromosome"/>
</dbReference>
<evidence type="ECO:0000256" key="1">
    <source>
        <dbReference type="SAM" id="MobiDB-lite"/>
    </source>
</evidence>
<evidence type="ECO:0000313" key="3">
    <source>
        <dbReference type="Proteomes" id="UP000185511"/>
    </source>
</evidence>
<feature type="compositionally biased region" description="Basic and acidic residues" evidence="1">
    <location>
        <begin position="51"/>
        <end position="78"/>
    </location>
</feature>
<reference evidence="3" key="1">
    <citation type="submission" date="2016-06" db="EMBL/GenBank/DDBJ databases">
        <title>Complete genome sequence of Actinoalloteichus fjordicus DSM 46855 (=ADI127-17), type strain of the new species Actinoalloteichus fjordicus.</title>
        <authorList>
            <person name="Ruckert C."/>
            <person name="Nouioui I."/>
            <person name="Willmese J."/>
            <person name="van Wezel G."/>
            <person name="Klenk H.-P."/>
            <person name="Kalinowski J."/>
            <person name="Zotchev S.B."/>
        </authorList>
    </citation>
    <scope>NUCLEOTIDE SEQUENCE [LARGE SCALE GENOMIC DNA]</scope>
    <source>
        <strain evidence="3">ADI127-7</strain>
    </source>
</reference>